<keyword evidence="2" id="KW-1185">Reference proteome</keyword>
<organism evidence="1 2">
    <name type="scientific">Caerostris extrusa</name>
    <name type="common">Bark spider</name>
    <name type="synonym">Caerostris bankana</name>
    <dbReference type="NCBI Taxonomy" id="172846"/>
    <lineage>
        <taxon>Eukaryota</taxon>
        <taxon>Metazoa</taxon>
        <taxon>Ecdysozoa</taxon>
        <taxon>Arthropoda</taxon>
        <taxon>Chelicerata</taxon>
        <taxon>Arachnida</taxon>
        <taxon>Araneae</taxon>
        <taxon>Araneomorphae</taxon>
        <taxon>Entelegynae</taxon>
        <taxon>Araneoidea</taxon>
        <taxon>Araneidae</taxon>
        <taxon>Caerostris</taxon>
    </lineage>
</organism>
<accession>A0AAV4WPY8</accession>
<dbReference type="Proteomes" id="UP001054945">
    <property type="component" value="Unassembled WGS sequence"/>
</dbReference>
<protein>
    <submittedName>
        <fullName evidence="1">Uncharacterized protein</fullName>
    </submittedName>
</protein>
<comment type="caution">
    <text evidence="1">The sequence shown here is derived from an EMBL/GenBank/DDBJ whole genome shotgun (WGS) entry which is preliminary data.</text>
</comment>
<dbReference type="EMBL" id="BPLR01016567">
    <property type="protein sequence ID" value="GIY84762.1"/>
    <property type="molecule type" value="Genomic_DNA"/>
</dbReference>
<sequence length="92" mass="10779">MRTCSRLGSSLEKFNRKLLKVIYFAVGLKAKEEVQKKRKRKTENWSYGVVLKGKVWKIINGGKKKAFPLKTSAKEHGNVFKDWVGEMFKCWR</sequence>
<name>A0AAV4WPY8_CAEEX</name>
<gene>
    <name evidence="1" type="ORF">CEXT_657161</name>
</gene>
<evidence type="ECO:0000313" key="2">
    <source>
        <dbReference type="Proteomes" id="UP001054945"/>
    </source>
</evidence>
<dbReference type="AlphaFoldDB" id="A0AAV4WPY8"/>
<reference evidence="1 2" key="1">
    <citation type="submission" date="2021-06" db="EMBL/GenBank/DDBJ databases">
        <title>Caerostris extrusa draft genome.</title>
        <authorList>
            <person name="Kono N."/>
            <person name="Arakawa K."/>
        </authorList>
    </citation>
    <scope>NUCLEOTIDE SEQUENCE [LARGE SCALE GENOMIC DNA]</scope>
</reference>
<proteinExistence type="predicted"/>
<evidence type="ECO:0000313" key="1">
    <source>
        <dbReference type="EMBL" id="GIY84762.1"/>
    </source>
</evidence>